<name>A0ABT2NHI7_9RHOB</name>
<evidence type="ECO:0000313" key="4">
    <source>
        <dbReference type="Proteomes" id="UP001205601"/>
    </source>
</evidence>
<accession>A0ABT2NHI7</accession>
<dbReference type="InterPro" id="IPR036812">
    <property type="entry name" value="NAD(P)_OxRdtase_dom_sf"/>
</dbReference>
<dbReference type="RefSeq" id="WP_261493801.1">
    <property type="nucleotide sequence ID" value="NZ_JAOCQF010000001.1"/>
</dbReference>
<organism evidence="3 4">
    <name type="scientific">Albidovulum sediminis</name>
    <dbReference type="NCBI Taxonomy" id="3066345"/>
    <lineage>
        <taxon>Bacteria</taxon>
        <taxon>Pseudomonadati</taxon>
        <taxon>Pseudomonadota</taxon>
        <taxon>Alphaproteobacteria</taxon>
        <taxon>Rhodobacterales</taxon>
        <taxon>Paracoccaceae</taxon>
        <taxon>Albidovulum</taxon>
    </lineage>
</organism>
<evidence type="ECO:0000313" key="3">
    <source>
        <dbReference type="EMBL" id="MCT8328368.1"/>
    </source>
</evidence>
<comment type="caution">
    <text evidence="3">The sequence shown here is derived from an EMBL/GenBank/DDBJ whole genome shotgun (WGS) entry which is preliminary data.</text>
</comment>
<evidence type="ECO:0000259" key="2">
    <source>
        <dbReference type="Pfam" id="PF00248"/>
    </source>
</evidence>
<evidence type="ECO:0000256" key="1">
    <source>
        <dbReference type="ARBA" id="ARBA00023002"/>
    </source>
</evidence>
<gene>
    <name evidence="3" type="ORF">N5I32_02465</name>
</gene>
<dbReference type="EMBL" id="JAOCQF010000001">
    <property type="protein sequence ID" value="MCT8328368.1"/>
    <property type="molecule type" value="Genomic_DNA"/>
</dbReference>
<dbReference type="Pfam" id="PF00248">
    <property type="entry name" value="Aldo_ket_red"/>
    <property type="match status" value="1"/>
</dbReference>
<dbReference type="InterPro" id="IPR023210">
    <property type="entry name" value="NADP_OxRdtase_dom"/>
</dbReference>
<sequence>MRTTRLGAGGPEVSALCLGTMTWGNQTPEAEAHAQIDRAGERGVTFMDTAEMYPVNPVRRETVGRTEAIIGNWIAKGGRRDDWVIATKIAGEGGLARDPGEIIDGPTIRKALEGSLRRLRTDHVDLYQFHWPNRGSYFFRKHWAYDPSSQDRAATLANMAECLETIAALVREGKIAHWGLSNETAWGMAQWLRLADQGLGPRPVSLQNEYSLLCRLYDTDLAELGHNEAVTLMAFSPLATGLLTGKYAGDVTPPLSRRSLNPDLSGRITPRVWGAVDAYLGIARDAGLDPAQMAIAWTLTRPFPALPIIGATTLAQLDVALGAADLALPAEVLAAIAGAHRAHPLPY</sequence>
<dbReference type="PANTHER" id="PTHR43364">
    <property type="entry name" value="NADH-SPECIFIC METHYLGLYOXAL REDUCTASE-RELATED"/>
    <property type="match status" value="1"/>
</dbReference>
<reference evidence="4" key="1">
    <citation type="submission" date="2023-07" db="EMBL/GenBank/DDBJ databases">
        <title>Defluviimonas sediminis sp. nov., isolated from mangrove sediment.</title>
        <authorList>
            <person name="Liu L."/>
            <person name="Li J."/>
            <person name="Huang Y."/>
            <person name="Pan J."/>
            <person name="Li M."/>
        </authorList>
    </citation>
    <scope>NUCLEOTIDE SEQUENCE [LARGE SCALE GENOMIC DNA]</scope>
    <source>
        <strain evidence="4">FT324</strain>
    </source>
</reference>
<proteinExistence type="predicted"/>
<dbReference type="PANTHER" id="PTHR43364:SF4">
    <property type="entry name" value="NAD(P)-LINKED OXIDOREDUCTASE SUPERFAMILY PROTEIN"/>
    <property type="match status" value="1"/>
</dbReference>
<keyword evidence="1" id="KW-0560">Oxidoreductase</keyword>
<dbReference type="Gene3D" id="3.20.20.100">
    <property type="entry name" value="NADP-dependent oxidoreductase domain"/>
    <property type="match status" value="1"/>
</dbReference>
<keyword evidence="4" id="KW-1185">Reference proteome</keyword>
<dbReference type="CDD" id="cd19094">
    <property type="entry name" value="AKR_Tas-like"/>
    <property type="match status" value="1"/>
</dbReference>
<dbReference type="Proteomes" id="UP001205601">
    <property type="component" value="Unassembled WGS sequence"/>
</dbReference>
<dbReference type="SUPFAM" id="SSF51430">
    <property type="entry name" value="NAD(P)-linked oxidoreductase"/>
    <property type="match status" value="1"/>
</dbReference>
<feature type="domain" description="NADP-dependent oxidoreductase" evidence="2">
    <location>
        <begin position="16"/>
        <end position="338"/>
    </location>
</feature>
<protein>
    <submittedName>
        <fullName evidence="3">Aldo/keto reductase</fullName>
    </submittedName>
</protein>
<dbReference type="InterPro" id="IPR050523">
    <property type="entry name" value="AKR_Detox_Biosynth"/>
</dbReference>